<dbReference type="Proteomes" id="UP000828390">
    <property type="component" value="Unassembled WGS sequence"/>
</dbReference>
<evidence type="ECO:0000256" key="2">
    <source>
        <dbReference type="SAM" id="SignalP"/>
    </source>
</evidence>
<feature type="chain" id="PRO_5039052146" evidence="2">
    <location>
        <begin position="19"/>
        <end position="184"/>
    </location>
</feature>
<dbReference type="AlphaFoldDB" id="A0A9D4J857"/>
<proteinExistence type="predicted"/>
<dbReference type="EMBL" id="JAIWYP010000007">
    <property type="protein sequence ID" value="KAH3799684.1"/>
    <property type="molecule type" value="Genomic_DNA"/>
</dbReference>
<feature type="signal peptide" evidence="2">
    <location>
        <begin position="1"/>
        <end position="18"/>
    </location>
</feature>
<evidence type="ECO:0000256" key="1">
    <source>
        <dbReference type="SAM" id="MobiDB-lite"/>
    </source>
</evidence>
<reference evidence="3" key="1">
    <citation type="journal article" date="2019" name="bioRxiv">
        <title>The Genome of the Zebra Mussel, Dreissena polymorpha: A Resource for Invasive Species Research.</title>
        <authorList>
            <person name="McCartney M.A."/>
            <person name="Auch B."/>
            <person name="Kono T."/>
            <person name="Mallez S."/>
            <person name="Zhang Y."/>
            <person name="Obille A."/>
            <person name="Becker A."/>
            <person name="Abrahante J.E."/>
            <person name="Garbe J."/>
            <person name="Badalamenti J.P."/>
            <person name="Herman A."/>
            <person name="Mangelson H."/>
            <person name="Liachko I."/>
            <person name="Sullivan S."/>
            <person name="Sone E.D."/>
            <person name="Koren S."/>
            <person name="Silverstein K.A.T."/>
            <person name="Beckman K.B."/>
            <person name="Gohl D.M."/>
        </authorList>
    </citation>
    <scope>NUCLEOTIDE SEQUENCE</scope>
    <source>
        <strain evidence="3">Duluth1</strain>
        <tissue evidence="3">Whole animal</tissue>
    </source>
</reference>
<gene>
    <name evidence="3" type="ORF">DPMN_153296</name>
</gene>
<organism evidence="3 4">
    <name type="scientific">Dreissena polymorpha</name>
    <name type="common">Zebra mussel</name>
    <name type="synonym">Mytilus polymorpha</name>
    <dbReference type="NCBI Taxonomy" id="45954"/>
    <lineage>
        <taxon>Eukaryota</taxon>
        <taxon>Metazoa</taxon>
        <taxon>Spiralia</taxon>
        <taxon>Lophotrochozoa</taxon>
        <taxon>Mollusca</taxon>
        <taxon>Bivalvia</taxon>
        <taxon>Autobranchia</taxon>
        <taxon>Heteroconchia</taxon>
        <taxon>Euheterodonta</taxon>
        <taxon>Imparidentia</taxon>
        <taxon>Neoheterodontei</taxon>
        <taxon>Myida</taxon>
        <taxon>Dreissenoidea</taxon>
        <taxon>Dreissenidae</taxon>
        <taxon>Dreissena</taxon>
    </lineage>
</organism>
<keyword evidence="2" id="KW-0732">Signal</keyword>
<accession>A0A9D4J857</accession>
<sequence>MFRYTLLVALILLMNALGWTNGIALGTACAKTEDCDKTTNPHSSCPLTGTKTCRCDTGYTQQRGMCKANLDTACEETADCDTTTNPNSSCPATGTKSCRCDTGYTQQRGMCKATDSSDSCHPGVTSSRPGCNELASTISDADSCHPRVTSSRFMSPWVTSSRPAIRERERERARKRGEIEWKSR</sequence>
<name>A0A9D4J857_DREPO</name>
<dbReference type="PROSITE" id="PS51257">
    <property type="entry name" value="PROKAR_LIPOPROTEIN"/>
    <property type="match status" value="1"/>
</dbReference>
<reference evidence="3" key="2">
    <citation type="submission" date="2020-11" db="EMBL/GenBank/DDBJ databases">
        <authorList>
            <person name="McCartney M.A."/>
            <person name="Auch B."/>
            <person name="Kono T."/>
            <person name="Mallez S."/>
            <person name="Becker A."/>
            <person name="Gohl D.M."/>
            <person name="Silverstein K.A.T."/>
            <person name="Koren S."/>
            <person name="Bechman K.B."/>
            <person name="Herman A."/>
            <person name="Abrahante J.E."/>
            <person name="Garbe J."/>
        </authorList>
    </citation>
    <scope>NUCLEOTIDE SEQUENCE</scope>
    <source>
        <strain evidence="3">Duluth1</strain>
        <tissue evidence="3">Whole animal</tissue>
    </source>
</reference>
<comment type="caution">
    <text evidence="3">The sequence shown here is derived from an EMBL/GenBank/DDBJ whole genome shotgun (WGS) entry which is preliminary data.</text>
</comment>
<evidence type="ECO:0000313" key="3">
    <source>
        <dbReference type="EMBL" id="KAH3799684.1"/>
    </source>
</evidence>
<feature type="region of interest" description="Disordered" evidence="1">
    <location>
        <begin position="157"/>
        <end position="184"/>
    </location>
</feature>
<feature type="compositionally biased region" description="Basic and acidic residues" evidence="1">
    <location>
        <begin position="164"/>
        <end position="184"/>
    </location>
</feature>
<evidence type="ECO:0000313" key="4">
    <source>
        <dbReference type="Proteomes" id="UP000828390"/>
    </source>
</evidence>
<protein>
    <submittedName>
        <fullName evidence="3">Uncharacterized protein</fullName>
    </submittedName>
</protein>
<keyword evidence="4" id="KW-1185">Reference proteome</keyword>